<evidence type="ECO:0000259" key="5">
    <source>
        <dbReference type="Pfam" id="PF13962"/>
    </source>
</evidence>
<dbReference type="InterPro" id="IPR036770">
    <property type="entry name" value="Ankyrin_rpt-contain_sf"/>
</dbReference>
<dbReference type="Proteomes" id="UP001293593">
    <property type="component" value="Unassembled WGS sequence"/>
</dbReference>
<proteinExistence type="predicted"/>
<keyword evidence="7" id="KW-1185">Reference proteome</keyword>
<evidence type="ECO:0000256" key="3">
    <source>
        <dbReference type="SAM" id="MobiDB-lite"/>
    </source>
</evidence>
<keyword evidence="4" id="KW-0472">Membrane</keyword>
<dbReference type="Gene3D" id="1.25.40.20">
    <property type="entry name" value="Ankyrin repeat-containing domain"/>
    <property type="match status" value="1"/>
</dbReference>
<feature type="repeat" description="ANK" evidence="2">
    <location>
        <begin position="120"/>
        <end position="142"/>
    </location>
</feature>
<evidence type="ECO:0000313" key="7">
    <source>
        <dbReference type="Proteomes" id="UP001293593"/>
    </source>
</evidence>
<feature type="transmembrane region" description="Helical" evidence="4">
    <location>
        <begin position="602"/>
        <end position="627"/>
    </location>
</feature>
<feature type="region of interest" description="Disordered" evidence="3">
    <location>
        <begin position="1"/>
        <end position="84"/>
    </location>
</feature>
<dbReference type="InterPro" id="IPR002110">
    <property type="entry name" value="Ankyrin_rpt"/>
</dbReference>
<feature type="compositionally biased region" description="Low complexity" evidence="3">
    <location>
        <begin position="55"/>
        <end position="64"/>
    </location>
</feature>
<keyword evidence="2" id="KW-0040">ANK repeat</keyword>
<dbReference type="Pfam" id="PF12796">
    <property type="entry name" value="Ank_2"/>
    <property type="match status" value="1"/>
</dbReference>
<evidence type="ECO:0000313" key="6">
    <source>
        <dbReference type="EMBL" id="KAK4256065.1"/>
    </source>
</evidence>
<dbReference type="SMART" id="SM00248">
    <property type="entry name" value="ANK"/>
    <property type="match status" value="3"/>
</dbReference>
<reference evidence="6" key="1">
    <citation type="submission" date="2023-10" db="EMBL/GenBank/DDBJ databases">
        <title>Chromosome-level genome of the transformable northern wattle, Acacia crassicarpa.</title>
        <authorList>
            <person name="Massaro I."/>
            <person name="Sinha N.R."/>
            <person name="Poethig S."/>
            <person name="Leichty A.R."/>
        </authorList>
    </citation>
    <scope>NUCLEOTIDE SEQUENCE</scope>
    <source>
        <strain evidence="6">Acra3RX</strain>
        <tissue evidence="6">Leaf</tissue>
    </source>
</reference>
<name>A0AAE1IS28_9FABA</name>
<dbReference type="PANTHER" id="PTHR24177:SF329">
    <property type="entry name" value="ANKYRIN REPEAT PROTEIN"/>
    <property type="match status" value="1"/>
</dbReference>
<organism evidence="6 7">
    <name type="scientific">Acacia crassicarpa</name>
    <name type="common">northern wattle</name>
    <dbReference type="NCBI Taxonomy" id="499986"/>
    <lineage>
        <taxon>Eukaryota</taxon>
        <taxon>Viridiplantae</taxon>
        <taxon>Streptophyta</taxon>
        <taxon>Embryophyta</taxon>
        <taxon>Tracheophyta</taxon>
        <taxon>Spermatophyta</taxon>
        <taxon>Magnoliopsida</taxon>
        <taxon>eudicotyledons</taxon>
        <taxon>Gunneridae</taxon>
        <taxon>Pentapetalae</taxon>
        <taxon>rosids</taxon>
        <taxon>fabids</taxon>
        <taxon>Fabales</taxon>
        <taxon>Fabaceae</taxon>
        <taxon>Caesalpinioideae</taxon>
        <taxon>mimosoid clade</taxon>
        <taxon>Acacieae</taxon>
        <taxon>Acacia</taxon>
    </lineage>
</organism>
<feature type="transmembrane region" description="Helical" evidence="4">
    <location>
        <begin position="633"/>
        <end position="653"/>
    </location>
</feature>
<feature type="transmembrane region" description="Helical" evidence="4">
    <location>
        <begin position="519"/>
        <end position="539"/>
    </location>
</feature>
<dbReference type="GO" id="GO:0005886">
    <property type="term" value="C:plasma membrane"/>
    <property type="evidence" value="ECO:0007669"/>
    <property type="project" value="UniProtKB-SubCell"/>
</dbReference>
<sequence>MSTSRGDLEQYSLIDLDPLEGLHRPPPCQGGTAARPKSGEQLGEIEQSSESANQESGEIEQSSESSHEESGEIEQSSESSHEESGWKEDLCRVICANSWSDTKAILDQHPNALTAVILNPGRTAIHVAAQFGNITIVKELLQLLPREFLLTVDSYGLTALALACWYNGNTQIAKCLVNKNSDIVSIPTKDDFLPVTRAFENDFKEMGRYLYSATPLECFTGRLGSQLLRYCFQAQCFDIALNLLQQREGLLLVPYDIEGKYTPIHEIATLNTVILSPSKLIFWKRWIYDYINIPSTTAINHVSVDIQQERSQGDQAKLIEPGHGLLLRFIPSVDNFVGVKKIQELKLLHIQVDDLLLLVCKNAGKAFNEGTAIEEALQLAAKEGNVEFVVQVTKVIPDILVRRFIGFCFIEALNYRQARVFNLIHGLRFKNGLMTSVNDDDYNTLLHKAAMKAPDHVLNHIYGPTLQMQRELQWFKEVEGLMPPSLRGVRDKNGLTPKELFRESHRELMKEGEKWIKETASSCSVVGTLIVTIMFAAAFTIPGGNDQNLGYPLFIKQPFFMVFIFSTIISFLSSSTSVLMFLAVLSSHYSEEKFLKSLPTKLILGLSFLFMSIVSMITAFISATYLMLHHTNYSWGLLPIMILASVPIFLFVVSQFPLLLHTYVSTYGDLFDKNVKPWP</sequence>
<accession>A0AAE1IS28</accession>
<dbReference type="AlphaFoldDB" id="A0AAE1IS28"/>
<dbReference type="PROSITE" id="PS50297">
    <property type="entry name" value="ANK_REP_REGION"/>
    <property type="match status" value="1"/>
</dbReference>
<evidence type="ECO:0000256" key="1">
    <source>
        <dbReference type="ARBA" id="ARBA00004413"/>
    </source>
</evidence>
<protein>
    <recommendedName>
        <fullName evidence="5">PGG domain-containing protein</fullName>
    </recommendedName>
</protein>
<dbReference type="InterPro" id="IPR026961">
    <property type="entry name" value="PGG_dom"/>
</dbReference>
<dbReference type="PROSITE" id="PS50088">
    <property type="entry name" value="ANK_REPEAT"/>
    <property type="match status" value="1"/>
</dbReference>
<keyword evidence="4" id="KW-1133">Transmembrane helix</keyword>
<comment type="subcellular location">
    <subcellularLocation>
        <location evidence="1">Cell membrane</location>
        <topology evidence="1">Peripheral membrane protein</topology>
        <orientation evidence="1">Cytoplasmic side</orientation>
    </subcellularLocation>
</comment>
<dbReference type="SUPFAM" id="SSF48403">
    <property type="entry name" value="Ankyrin repeat"/>
    <property type="match status" value="1"/>
</dbReference>
<dbReference type="Pfam" id="PF13962">
    <property type="entry name" value="PGG"/>
    <property type="match status" value="1"/>
</dbReference>
<comment type="caution">
    <text evidence="6">The sequence shown here is derived from an EMBL/GenBank/DDBJ whole genome shotgun (WGS) entry which is preliminary data.</text>
</comment>
<dbReference type="EMBL" id="JAWXYG010000013">
    <property type="protein sequence ID" value="KAK4256065.1"/>
    <property type="molecule type" value="Genomic_DNA"/>
</dbReference>
<gene>
    <name evidence="6" type="ORF">QN277_008978</name>
</gene>
<evidence type="ECO:0000256" key="2">
    <source>
        <dbReference type="PROSITE-ProRule" id="PRU00023"/>
    </source>
</evidence>
<feature type="domain" description="PGG" evidence="5">
    <location>
        <begin position="513"/>
        <end position="626"/>
    </location>
</feature>
<dbReference type="PANTHER" id="PTHR24177">
    <property type="entry name" value="CASKIN"/>
    <property type="match status" value="1"/>
</dbReference>
<feature type="transmembrane region" description="Helical" evidence="4">
    <location>
        <begin position="559"/>
        <end position="582"/>
    </location>
</feature>
<keyword evidence="4" id="KW-0812">Transmembrane</keyword>
<evidence type="ECO:0000256" key="4">
    <source>
        <dbReference type="SAM" id="Phobius"/>
    </source>
</evidence>